<protein>
    <submittedName>
        <fullName evidence="1">Uncharacterized protein</fullName>
    </submittedName>
</protein>
<organism evidence="1 2">
    <name type="scientific">Pieris macdunnoughi</name>
    <dbReference type="NCBI Taxonomy" id="345717"/>
    <lineage>
        <taxon>Eukaryota</taxon>
        <taxon>Metazoa</taxon>
        <taxon>Ecdysozoa</taxon>
        <taxon>Arthropoda</taxon>
        <taxon>Hexapoda</taxon>
        <taxon>Insecta</taxon>
        <taxon>Pterygota</taxon>
        <taxon>Neoptera</taxon>
        <taxon>Endopterygota</taxon>
        <taxon>Lepidoptera</taxon>
        <taxon>Glossata</taxon>
        <taxon>Ditrysia</taxon>
        <taxon>Papilionoidea</taxon>
        <taxon>Pieridae</taxon>
        <taxon>Pierinae</taxon>
        <taxon>Pieris</taxon>
    </lineage>
</organism>
<evidence type="ECO:0000313" key="1">
    <source>
        <dbReference type="EMBL" id="CAF4919682.1"/>
    </source>
</evidence>
<name>A0A821WAN8_9NEOP</name>
<keyword evidence="2" id="KW-1185">Reference proteome</keyword>
<comment type="caution">
    <text evidence="1">The sequence shown here is derived from an EMBL/GenBank/DDBJ whole genome shotgun (WGS) entry which is preliminary data.</text>
</comment>
<gene>
    <name evidence="1" type="ORF">PMACD_LOCUS12904</name>
</gene>
<accession>A0A821WAN8</accession>
<dbReference type="AlphaFoldDB" id="A0A821WAN8"/>
<proteinExistence type="predicted"/>
<sequence>MELKNNIRESESQAISVDEDDFNISDEEINLNTLSLNIDDNSNGSVTILQNFENMLDKEDLNLTNVDNETLLHATNSPATQNNIIVLPSQPNIQTNINLEFGSLDMELKQRMEKNLFKEIEKNQPQSFSTNKLDAQASNSCYTQNYTHISQSQDCISVQPNYFNNEKVLDIKRKNEIELSGLENKDDSEIQVHVRKKLKPIVYTESIIDVNSVQTAETQYESPKVIQVSKECKNVQTQIDHINSKTIECSNPVNSLPNNVSIMENVILKPKDINFNCSNEIQMFDNINFESQDTVTSNIIQNSIQLREMNDFQLNNNPNRLFEESQDILTLDSPCVRAQIYSSQNDLIYLKNKCDSLFDPNLQNIDGNVDIKVNNTNLNKINILGDKLKINVNNPEYALKESKTNNIHEDEAVNTENSRFNDELNESDDLAVSQVEIIPFKVMGELNKIKAYLNKSDVDSHASDSGFKSRSSTASQSTQWLNQSSHCLFTYLSQTPLFDSTVEINYEIAKVLGELIDRLHDNEKYPSFLEEMLEFITKLISTIYERKCDVNVNTRFSQSNRFSQSQEDKSLKRSTITEIWRKKWNLTKNEVFQKEEKDILVDCSDILNKIIVKAMNNYSLIAFAALQCFNVLQS</sequence>
<dbReference type="OrthoDB" id="7387587at2759"/>
<dbReference type="Proteomes" id="UP000663880">
    <property type="component" value="Unassembled WGS sequence"/>
</dbReference>
<reference evidence="1" key="1">
    <citation type="submission" date="2021-02" db="EMBL/GenBank/DDBJ databases">
        <authorList>
            <person name="Steward A R."/>
        </authorList>
    </citation>
    <scope>NUCLEOTIDE SEQUENCE</scope>
</reference>
<evidence type="ECO:0000313" key="2">
    <source>
        <dbReference type="Proteomes" id="UP000663880"/>
    </source>
</evidence>
<dbReference type="EMBL" id="CAJOBZ010000053">
    <property type="protein sequence ID" value="CAF4919682.1"/>
    <property type="molecule type" value="Genomic_DNA"/>
</dbReference>